<dbReference type="PROSITE" id="PS50800">
    <property type="entry name" value="SAP"/>
    <property type="match status" value="1"/>
</dbReference>
<gene>
    <name evidence="3" type="ORF">PGLA2088_LOCUS44863</name>
</gene>
<evidence type="ECO:0000313" key="4">
    <source>
        <dbReference type="Proteomes" id="UP000626109"/>
    </source>
</evidence>
<comment type="caution">
    <text evidence="3">The sequence shown here is derived from an EMBL/GenBank/DDBJ whole genome shotgun (WGS) entry which is preliminary data.</text>
</comment>
<dbReference type="Gene3D" id="1.10.720.30">
    <property type="entry name" value="SAP domain"/>
    <property type="match status" value="1"/>
</dbReference>
<evidence type="ECO:0000259" key="2">
    <source>
        <dbReference type="PROSITE" id="PS50800"/>
    </source>
</evidence>
<dbReference type="Proteomes" id="UP000626109">
    <property type="component" value="Unassembled WGS sequence"/>
</dbReference>
<feature type="compositionally biased region" description="Acidic residues" evidence="1">
    <location>
        <begin position="166"/>
        <end position="180"/>
    </location>
</feature>
<dbReference type="EMBL" id="CAJNNW010035420">
    <property type="protein sequence ID" value="CAE8727594.1"/>
    <property type="molecule type" value="Genomic_DNA"/>
</dbReference>
<dbReference type="SMART" id="SM00513">
    <property type="entry name" value="SAP"/>
    <property type="match status" value="1"/>
</dbReference>
<feature type="non-terminal residue" evidence="3">
    <location>
        <position position="1"/>
    </location>
</feature>
<dbReference type="InterPro" id="IPR036361">
    <property type="entry name" value="SAP_dom_sf"/>
</dbReference>
<evidence type="ECO:0000256" key="1">
    <source>
        <dbReference type="SAM" id="MobiDB-lite"/>
    </source>
</evidence>
<feature type="compositionally biased region" description="Basic and acidic residues" evidence="1">
    <location>
        <begin position="135"/>
        <end position="165"/>
    </location>
</feature>
<feature type="domain" description="SAP" evidence="2">
    <location>
        <begin position="77"/>
        <end position="111"/>
    </location>
</feature>
<reference evidence="3" key="1">
    <citation type="submission" date="2021-02" db="EMBL/GenBank/DDBJ databases">
        <authorList>
            <person name="Dougan E. K."/>
            <person name="Rhodes N."/>
            <person name="Thang M."/>
            <person name="Chan C."/>
        </authorList>
    </citation>
    <scope>NUCLEOTIDE SEQUENCE</scope>
</reference>
<accession>A0A813LLA4</accession>
<evidence type="ECO:0000313" key="3">
    <source>
        <dbReference type="EMBL" id="CAE8727594.1"/>
    </source>
</evidence>
<dbReference type="InterPro" id="IPR003034">
    <property type="entry name" value="SAP_dom"/>
</dbReference>
<dbReference type="SUPFAM" id="SSF68906">
    <property type="entry name" value="SAP domain"/>
    <property type="match status" value="1"/>
</dbReference>
<feature type="compositionally biased region" description="Low complexity" evidence="1">
    <location>
        <begin position="118"/>
        <end position="132"/>
    </location>
</feature>
<sequence>RESCDGSRESRAIRGKESCDRGSGAFCATGDSYRCCPGARCTVHPARRFRCCTGREGRRKGWTPLDFEAMGAVEEELNALTVVQLKDKLRELALPVSGTKAELVERLVTKDASGVGEGETVAAEEGQGEAAAPMEETKEEAAPEASQEEKLEEKQEEKEEEKQEEVQEEEQTAMETADAE</sequence>
<dbReference type="Pfam" id="PF02037">
    <property type="entry name" value="SAP"/>
    <property type="match status" value="1"/>
</dbReference>
<feature type="region of interest" description="Disordered" evidence="1">
    <location>
        <begin position="113"/>
        <end position="180"/>
    </location>
</feature>
<protein>
    <recommendedName>
        <fullName evidence="2">SAP domain-containing protein</fullName>
    </recommendedName>
</protein>
<organism evidence="3 4">
    <name type="scientific">Polarella glacialis</name>
    <name type="common">Dinoflagellate</name>
    <dbReference type="NCBI Taxonomy" id="89957"/>
    <lineage>
        <taxon>Eukaryota</taxon>
        <taxon>Sar</taxon>
        <taxon>Alveolata</taxon>
        <taxon>Dinophyceae</taxon>
        <taxon>Suessiales</taxon>
        <taxon>Suessiaceae</taxon>
        <taxon>Polarella</taxon>
    </lineage>
</organism>
<name>A0A813LLA4_POLGL</name>
<feature type="non-terminal residue" evidence="3">
    <location>
        <position position="180"/>
    </location>
</feature>
<proteinExistence type="predicted"/>
<dbReference type="AlphaFoldDB" id="A0A813LLA4"/>